<sequence length="213" mass="23033">MAEHAQEDVAPAVHLLRVVRHRLGDRFVDRFVEPGHLIGHGRRLVGRGGPQAQHRCAQGAVFRHQVGDAVTAVGAMQRVRARGRPCPALLRAALRPVGFPGSALGPVGLLRTAQGFVAILPTAPGKIVALLRAALGLLDFLRAGLRRAHVRHDRLDDLGQVIAQRHLVQRRPDIHGPGERDGVLDDGFNLTLDEVRQPALHAVHPVRGIPAQS</sequence>
<dbReference type="KEGG" id="lsf:I8J32_015350"/>
<protein>
    <submittedName>
        <fullName evidence="1">Uncharacterized protein</fullName>
    </submittedName>
</protein>
<reference evidence="1 2" key="1">
    <citation type="submission" date="2021-03" db="EMBL/GenBank/DDBJ databases">
        <title>Lysobacter sp. nov. isolated from soil of gangwondo yeongwol, south Korea.</title>
        <authorList>
            <person name="Kim K.R."/>
            <person name="Kim K.H."/>
            <person name="Jeon C.O."/>
        </authorList>
    </citation>
    <scope>NUCLEOTIDE SEQUENCE [LARGE SCALE GENOMIC DNA]</scope>
    <source>
        <strain evidence="1 2">R19</strain>
    </source>
</reference>
<evidence type="ECO:0000313" key="2">
    <source>
        <dbReference type="Proteomes" id="UP000639274"/>
    </source>
</evidence>
<proteinExistence type="predicted"/>
<dbReference type="Proteomes" id="UP000639274">
    <property type="component" value="Chromosome"/>
</dbReference>
<gene>
    <name evidence="1" type="ORF">I8J32_015350</name>
</gene>
<dbReference type="EMBL" id="CP071518">
    <property type="protein sequence ID" value="QSX78064.1"/>
    <property type="molecule type" value="Genomic_DNA"/>
</dbReference>
<accession>A0A975ARN1</accession>
<evidence type="ECO:0000313" key="1">
    <source>
        <dbReference type="EMBL" id="QSX78064.1"/>
    </source>
</evidence>
<dbReference type="RefSeq" id="WP_207526665.1">
    <property type="nucleotide sequence ID" value="NZ_CP071518.1"/>
</dbReference>
<organism evidence="1 2">
    <name type="scientific">Agrilutibacter solisilvae</name>
    <dbReference type="NCBI Taxonomy" id="2763317"/>
    <lineage>
        <taxon>Bacteria</taxon>
        <taxon>Pseudomonadati</taxon>
        <taxon>Pseudomonadota</taxon>
        <taxon>Gammaproteobacteria</taxon>
        <taxon>Lysobacterales</taxon>
        <taxon>Lysobacteraceae</taxon>
        <taxon>Agrilutibacter</taxon>
    </lineage>
</organism>
<dbReference type="AlphaFoldDB" id="A0A975ARN1"/>
<name>A0A975ARN1_9GAMM</name>
<keyword evidence="2" id="KW-1185">Reference proteome</keyword>